<dbReference type="InterPro" id="IPR001094">
    <property type="entry name" value="Flavdoxin-like"/>
</dbReference>
<protein>
    <recommendedName>
        <fullName evidence="4">nitric-oxide synthase (NADPH)</fullName>
        <ecNumber evidence="4">1.14.13.39</ecNumber>
    </recommendedName>
</protein>
<dbReference type="Gene3D" id="3.90.340.10">
    <property type="entry name" value="Nitric Oxide Synthase, Chain A, domain 1"/>
    <property type="match status" value="1"/>
</dbReference>
<dbReference type="InterPro" id="IPR009050">
    <property type="entry name" value="Globin-like_sf"/>
</dbReference>
<dbReference type="InterPro" id="IPR050607">
    <property type="entry name" value="NOS"/>
</dbReference>
<dbReference type="Pfam" id="PF00175">
    <property type="entry name" value="NAD_binding_1"/>
    <property type="match status" value="1"/>
</dbReference>
<dbReference type="PROSITE" id="PS51384">
    <property type="entry name" value="FAD_FR"/>
    <property type="match status" value="1"/>
</dbReference>
<dbReference type="PRINTS" id="PR00371">
    <property type="entry name" value="FPNCR"/>
</dbReference>
<evidence type="ECO:0000256" key="14">
    <source>
        <dbReference type="SAM" id="MobiDB-lite"/>
    </source>
</evidence>
<dbReference type="SUPFAM" id="SSF46458">
    <property type="entry name" value="Globin-like"/>
    <property type="match status" value="1"/>
</dbReference>
<dbReference type="InterPro" id="IPR044940">
    <property type="entry name" value="NOS_dom_2"/>
</dbReference>
<organism evidence="17">
    <name type="scientific">Ditylum brightwellii</name>
    <dbReference type="NCBI Taxonomy" id="49249"/>
    <lineage>
        <taxon>Eukaryota</taxon>
        <taxon>Sar</taxon>
        <taxon>Stramenopiles</taxon>
        <taxon>Ochrophyta</taxon>
        <taxon>Bacillariophyta</taxon>
        <taxon>Mediophyceae</taxon>
        <taxon>Lithodesmiophycidae</taxon>
        <taxon>Lithodesmiales</taxon>
        <taxon>Lithodesmiaceae</taxon>
        <taxon>Ditylum</taxon>
    </lineage>
</organism>
<dbReference type="GO" id="GO:0005516">
    <property type="term" value="F:calmodulin binding"/>
    <property type="evidence" value="ECO:0007669"/>
    <property type="project" value="UniProtKB-KW"/>
</dbReference>
<dbReference type="InterPro" id="IPR008254">
    <property type="entry name" value="Flavodoxin/NO_synth"/>
</dbReference>
<dbReference type="InterPro" id="IPR036119">
    <property type="entry name" value="NOS_N_sf"/>
</dbReference>
<keyword evidence="10" id="KW-0521">NADP</keyword>
<keyword evidence="7" id="KW-0288">FMN</keyword>
<dbReference type="SUPFAM" id="SSF52343">
    <property type="entry name" value="Ferredoxin reductase-like, C-terminal NADP-linked domain"/>
    <property type="match status" value="1"/>
</dbReference>
<dbReference type="Gene3D" id="1.10.490.10">
    <property type="entry name" value="Globins"/>
    <property type="match status" value="1"/>
</dbReference>
<sequence>MVKLNLFRKKKKKGKELKAIVQKNAESPVAVAMGSSAADKIALFPDVSTDVKKADENGGSDALKNSPLVNEKDELKGECPMGFSSVVKTQQPANEKNELKEESPMGVSSDVKTQQPAPRREQFGKQRSKSIFLLKTVVRPESYEDELPEEKEPTEEKKDKETNDFGGLESPKLKSGTNIYRKEANRVIGILGEVYGADTGFRNIGDSVVVTEGWNKALAFVTSWNEAMAARWRIEVAFRQLQEKAKAGSDTKCRLYQEALDQVETNADPIAKMLGTRVHHLRTLITGLVDAAVRTLSPNTQRIQREAYHPMSNDLLLGDGEGAAGGTKSELRHFALQEGTVKEYGRLFARCGVQPKHWLAFADAFLWTMRTHVPYADETDAGDLDLPNNECAHSIFCASHICQPCIKESLQLREELDTPLFKVGVPRFWKRIASCPMVRASIGESFYRELLTNNPRLLDYFVKADVDSLSLHIVALLDLLVKSVESIGSWGNRFRSVLDHLGEMHRRLGIPTFSFPIVGGQLLLLLQPHFDEEETLTAEEEVPVSAEDLEEAFATLYLEVMSIVYHPMIQEEKLVKDAEEFFNTVAIELKWSPDKLSKRLLEVKLEISNTGTYSHSSEELEIGARLCWRNSAKCIGRIAWNTLEVRDCRHLETPAEVFEEVKEHLRIATGGTNIQSVMTVFKPKSIAETWGLKFWSSQFVRYAGYKNEDGTITGDPGNLEFTDYLLERELWKPPEKKTDFDVLPLVLKVPGVRKPYVYQLPQEFVHEVHIEHPTCPAIKDLGLRWASVPAISDFNMNLGGIDYQCCPFNGWFVSIEVVRNLMERYKVQDRWADAMGLDKTQKMLDMRLQHEIQTAVLHSFEDQGFTMVDPEQVGSSFFVHCKRERDQGRECPAQWSWIGGLVGPTNVTWHKEMRDFKVLPQYEYCAEHWLTVKPPDEFALLESASELDLQSLAKEKESVLGARPRILIVYGSETGTAEAAASRLHRALKLLKPSLACLNDVAGLNIVKDKRITHLVAICSTFNRGEFPGNAKIFSESDIEPDILKGTKVAVCALGSSLYPDFCKAGITLERKLADAGAQTLASFTKVDDATGTDGPLSDWTQLIQRLILPPKLEDIIRSNLNVQTVTKHNIDWQKQLDVTEEVKRYTHVDSPDCMLCVCNDELIKGGDVEDRSTRKISFKLPEGVKYVAGDHLSVRPLNSIDSVMRFARIYKDELLEAAAVAGDCPFNAADNEDAMLAWQLQQPFSIKTTEDGETFDANLVFETPATLGEALQTSIDLTLHVSQVADYIGLIKGLITKEMPGWDNDKQKLRKRLLQLHNMVFEDSKQTRESSVNKILSEFPTILDFLETFGPLLCTETKQGEDKKEALLPLADILSVLPRLNARSYSISSSPNDDPSIVSITVGVVNVKTSAGVFIKGVCSNYLARIQPNEDFVSCGIRTSSFRGPPKLSSPVIMVGAGTGLAPMMGFLADRALELESCVDTDKAGKCLLYFGCRNTDDHIYNSTITKWNKSNVLEPNIAFSRKPSTPKTYVQDLIEQDSKNVCQLLLQPETCYYICGDARVADFCFEACVKALRAHGNMSRVAAVQHIKQMRAQNRWQYDLWGIIVHFNEAKHEFKVKKEAGAKHWLKRFT</sequence>
<dbReference type="Pfam" id="PF00258">
    <property type="entry name" value="Flavodoxin_1"/>
    <property type="match status" value="1"/>
</dbReference>
<feature type="region of interest" description="Disordered" evidence="14">
    <location>
        <begin position="74"/>
        <end position="125"/>
    </location>
</feature>
<keyword evidence="13" id="KW-0408">Iron</keyword>
<evidence type="ECO:0000259" key="15">
    <source>
        <dbReference type="PROSITE" id="PS50902"/>
    </source>
</evidence>
<dbReference type="InterPro" id="IPR044943">
    <property type="entry name" value="NOS_dom_1"/>
</dbReference>
<dbReference type="PANTHER" id="PTHR43410:SF1">
    <property type="entry name" value="NITRIC OXIDE SYNTHASE"/>
    <property type="match status" value="1"/>
</dbReference>
<dbReference type="Gene3D" id="3.40.50.80">
    <property type="entry name" value="Nucleotide-binding domain of ferredoxin-NADP reductase (FNR) module"/>
    <property type="match status" value="1"/>
</dbReference>
<evidence type="ECO:0000256" key="8">
    <source>
        <dbReference type="ARBA" id="ARBA00022723"/>
    </source>
</evidence>
<keyword evidence="12" id="KW-0560">Oxidoreductase</keyword>
<dbReference type="InterPro" id="IPR017938">
    <property type="entry name" value="Riboflavin_synthase-like_b-brl"/>
</dbReference>
<comment type="cofactor">
    <cofactor evidence="2">
        <name>FAD</name>
        <dbReference type="ChEBI" id="CHEBI:57692"/>
    </cofactor>
</comment>
<keyword evidence="6" id="KW-0285">Flavoprotein</keyword>
<proteinExistence type="inferred from homology"/>
<dbReference type="InterPro" id="IPR003097">
    <property type="entry name" value="CysJ-like_FAD-binding"/>
</dbReference>
<dbReference type="EMBL" id="HBNS01036354">
    <property type="protein sequence ID" value="CAE4632918.1"/>
    <property type="molecule type" value="Transcribed_RNA"/>
</dbReference>
<keyword evidence="9" id="KW-0274">FAD</keyword>
<dbReference type="InterPro" id="IPR044944">
    <property type="entry name" value="NOS_dom_3"/>
</dbReference>
<evidence type="ECO:0000256" key="7">
    <source>
        <dbReference type="ARBA" id="ARBA00022643"/>
    </source>
</evidence>
<dbReference type="InterPro" id="IPR039261">
    <property type="entry name" value="FNR_nucleotide-bd"/>
</dbReference>
<dbReference type="PANTHER" id="PTHR43410">
    <property type="entry name" value="NITRIC OXIDE SYNTHASE OXYGENASE"/>
    <property type="match status" value="1"/>
</dbReference>
<evidence type="ECO:0000256" key="10">
    <source>
        <dbReference type="ARBA" id="ARBA00022857"/>
    </source>
</evidence>
<feature type="compositionally biased region" description="Basic and acidic residues" evidence="14">
    <location>
        <begin position="150"/>
        <end position="163"/>
    </location>
</feature>
<evidence type="ECO:0000256" key="9">
    <source>
        <dbReference type="ARBA" id="ARBA00022827"/>
    </source>
</evidence>
<evidence type="ECO:0000256" key="4">
    <source>
        <dbReference type="ARBA" id="ARBA00012989"/>
    </source>
</evidence>
<evidence type="ECO:0000256" key="1">
    <source>
        <dbReference type="ARBA" id="ARBA00001917"/>
    </source>
</evidence>
<dbReference type="InterPro" id="IPR017927">
    <property type="entry name" value="FAD-bd_FR_type"/>
</dbReference>
<dbReference type="InterPro" id="IPR004030">
    <property type="entry name" value="NOS_N"/>
</dbReference>
<dbReference type="PRINTS" id="PR00369">
    <property type="entry name" value="FLAVODOXIN"/>
</dbReference>
<name>A0A7S4VJA4_9STRA</name>
<evidence type="ECO:0000256" key="2">
    <source>
        <dbReference type="ARBA" id="ARBA00001974"/>
    </source>
</evidence>
<dbReference type="EC" id="1.14.13.39" evidence="4"/>
<evidence type="ECO:0000256" key="5">
    <source>
        <dbReference type="ARBA" id="ARBA00022617"/>
    </source>
</evidence>
<dbReference type="Gene3D" id="1.20.990.10">
    <property type="entry name" value="NADPH-cytochrome p450 Reductase, Chain A, domain 3"/>
    <property type="match status" value="1"/>
</dbReference>
<evidence type="ECO:0000313" key="17">
    <source>
        <dbReference type="EMBL" id="CAE4632918.1"/>
    </source>
</evidence>
<dbReference type="GO" id="GO:0046872">
    <property type="term" value="F:metal ion binding"/>
    <property type="evidence" value="ECO:0007669"/>
    <property type="project" value="UniProtKB-KW"/>
</dbReference>
<dbReference type="GO" id="GO:0010181">
    <property type="term" value="F:FMN binding"/>
    <property type="evidence" value="ECO:0007669"/>
    <property type="project" value="InterPro"/>
</dbReference>
<dbReference type="GO" id="GO:0020037">
    <property type="term" value="F:heme binding"/>
    <property type="evidence" value="ECO:0007669"/>
    <property type="project" value="InterPro"/>
</dbReference>
<dbReference type="InterPro" id="IPR001433">
    <property type="entry name" value="OxRdtase_FAD/NAD-bd"/>
</dbReference>
<gene>
    <name evidence="17" type="ORF">DBRI00130_LOCUS28415</name>
</gene>
<feature type="domain" description="Flavodoxin-like" evidence="15">
    <location>
        <begin position="966"/>
        <end position="1105"/>
    </location>
</feature>
<keyword evidence="5" id="KW-0349">Heme</keyword>
<dbReference type="SUPFAM" id="SSF63380">
    <property type="entry name" value="Riboflavin synthase domain-like"/>
    <property type="match status" value="1"/>
</dbReference>
<dbReference type="InterPro" id="IPR044399">
    <property type="entry name" value="Mb-like_M"/>
</dbReference>
<dbReference type="InterPro" id="IPR023173">
    <property type="entry name" value="NADPH_Cyt_P450_Rdtase_alpha"/>
</dbReference>
<evidence type="ECO:0000256" key="13">
    <source>
        <dbReference type="ARBA" id="ARBA00023004"/>
    </source>
</evidence>
<evidence type="ECO:0000256" key="12">
    <source>
        <dbReference type="ARBA" id="ARBA00023002"/>
    </source>
</evidence>
<dbReference type="GO" id="GO:0004517">
    <property type="term" value="F:nitric-oxide synthase activity"/>
    <property type="evidence" value="ECO:0007669"/>
    <property type="project" value="UniProtKB-EC"/>
</dbReference>
<evidence type="ECO:0000256" key="11">
    <source>
        <dbReference type="ARBA" id="ARBA00022860"/>
    </source>
</evidence>
<dbReference type="SUPFAM" id="SSF56512">
    <property type="entry name" value="Nitric oxide (NO) synthase oxygenase domain"/>
    <property type="match status" value="1"/>
</dbReference>
<reference evidence="17" key="1">
    <citation type="submission" date="2021-01" db="EMBL/GenBank/DDBJ databases">
        <authorList>
            <person name="Corre E."/>
            <person name="Pelletier E."/>
            <person name="Niang G."/>
            <person name="Scheremetjew M."/>
            <person name="Finn R."/>
            <person name="Kale V."/>
            <person name="Holt S."/>
            <person name="Cochrane G."/>
            <person name="Meng A."/>
            <person name="Brown T."/>
            <person name="Cohen L."/>
        </authorList>
    </citation>
    <scope>NUCLEOTIDE SEQUENCE</scope>
    <source>
        <strain evidence="17">GSO104</strain>
    </source>
</reference>
<dbReference type="Gene3D" id="3.90.440.10">
    <property type="entry name" value="Nitric Oxide Synthase,Heme Domain,Chain A domain 2"/>
    <property type="match status" value="1"/>
</dbReference>
<evidence type="ECO:0000256" key="6">
    <source>
        <dbReference type="ARBA" id="ARBA00022630"/>
    </source>
</evidence>
<comment type="similarity">
    <text evidence="3">Belongs to the NOS family.</text>
</comment>
<keyword evidence="11" id="KW-0112">Calmodulin-binding</keyword>
<keyword evidence="8" id="KW-0479">Metal-binding</keyword>
<dbReference type="Gene3D" id="3.90.1230.10">
    <property type="entry name" value="Nitric Oxide Synthase, Chain A, domain 3"/>
    <property type="match status" value="1"/>
</dbReference>
<dbReference type="GO" id="GO:0006809">
    <property type="term" value="P:nitric oxide biosynthetic process"/>
    <property type="evidence" value="ECO:0007669"/>
    <property type="project" value="InterPro"/>
</dbReference>
<dbReference type="Pfam" id="PF02898">
    <property type="entry name" value="NO_synthase"/>
    <property type="match status" value="1"/>
</dbReference>
<dbReference type="GO" id="GO:0019825">
    <property type="term" value="F:oxygen binding"/>
    <property type="evidence" value="ECO:0007669"/>
    <property type="project" value="InterPro"/>
</dbReference>
<dbReference type="InterPro" id="IPR029039">
    <property type="entry name" value="Flavoprotein-like_sf"/>
</dbReference>
<dbReference type="Gene3D" id="3.40.50.360">
    <property type="match status" value="1"/>
</dbReference>
<dbReference type="Gene3D" id="2.40.30.10">
    <property type="entry name" value="Translation factors"/>
    <property type="match status" value="1"/>
</dbReference>
<dbReference type="PROSITE" id="PS50902">
    <property type="entry name" value="FLAVODOXIN_LIKE"/>
    <property type="match status" value="1"/>
</dbReference>
<dbReference type="Pfam" id="PF00667">
    <property type="entry name" value="FAD_binding_1"/>
    <property type="match status" value="1"/>
</dbReference>
<dbReference type="InterPro" id="IPR012292">
    <property type="entry name" value="Globin/Proto"/>
</dbReference>
<dbReference type="CDD" id="cd01040">
    <property type="entry name" value="Mb-like"/>
    <property type="match status" value="1"/>
</dbReference>
<evidence type="ECO:0000259" key="16">
    <source>
        <dbReference type="PROSITE" id="PS51384"/>
    </source>
</evidence>
<dbReference type="InterPro" id="IPR001709">
    <property type="entry name" value="Flavoprot_Pyr_Nucl_cyt_Rdtase"/>
</dbReference>
<feature type="region of interest" description="Disordered" evidence="14">
    <location>
        <begin position="142"/>
        <end position="171"/>
    </location>
</feature>
<comment type="cofactor">
    <cofactor evidence="1">
        <name>FMN</name>
        <dbReference type="ChEBI" id="CHEBI:58210"/>
    </cofactor>
</comment>
<dbReference type="SUPFAM" id="SSF52218">
    <property type="entry name" value="Flavoproteins"/>
    <property type="match status" value="1"/>
</dbReference>
<accession>A0A7S4VJA4</accession>
<evidence type="ECO:0000256" key="3">
    <source>
        <dbReference type="ARBA" id="ARBA00006267"/>
    </source>
</evidence>
<feature type="domain" description="FAD-binding FR-type" evidence="16">
    <location>
        <begin position="1136"/>
        <end position="1446"/>
    </location>
</feature>